<dbReference type="EMBL" id="JAEKNQ010000003">
    <property type="protein sequence ID" value="MBJ7601640.1"/>
    <property type="molecule type" value="Genomic_DNA"/>
</dbReference>
<protein>
    <submittedName>
        <fullName evidence="2">Uncharacterized protein</fullName>
    </submittedName>
</protein>
<evidence type="ECO:0000313" key="3">
    <source>
        <dbReference type="Proteomes" id="UP000620075"/>
    </source>
</evidence>
<name>A0A934N5Q9_9BACT</name>
<dbReference type="RefSeq" id="WP_338175990.1">
    <property type="nucleotide sequence ID" value="NZ_JAEKNQ010000003.1"/>
</dbReference>
<sequence length="70" mass="6987">METRGSPALAGVVAALAALFVIISALYAFGVVSFATSDPGAAHHYKHALVALAIAVACLVAANVLRPKAA</sequence>
<keyword evidence="1" id="KW-0472">Membrane</keyword>
<organism evidence="2 3">
    <name type="scientific">Candidatus Dormiibacter inghamiae</name>
    <dbReference type="NCBI Taxonomy" id="3127013"/>
    <lineage>
        <taxon>Bacteria</taxon>
        <taxon>Bacillati</taxon>
        <taxon>Candidatus Dormiibacterota</taxon>
        <taxon>Candidatus Dormibacteria</taxon>
        <taxon>Candidatus Dormibacterales</taxon>
        <taxon>Candidatus Dormibacteraceae</taxon>
        <taxon>Candidatus Dormiibacter</taxon>
    </lineage>
</organism>
<keyword evidence="1" id="KW-0812">Transmembrane</keyword>
<comment type="caution">
    <text evidence="2">The sequence shown here is derived from an EMBL/GenBank/DDBJ whole genome shotgun (WGS) entry which is preliminary data.</text>
</comment>
<keyword evidence="1" id="KW-1133">Transmembrane helix</keyword>
<dbReference type="AlphaFoldDB" id="A0A934N5Q9"/>
<evidence type="ECO:0000256" key="1">
    <source>
        <dbReference type="SAM" id="Phobius"/>
    </source>
</evidence>
<feature type="transmembrane region" description="Helical" evidence="1">
    <location>
        <begin position="47"/>
        <end position="65"/>
    </location>
</feature>
<dbReference type="Proteomes" id="UP000620075">
    <property type="component" value="Unassembled WGS sequence"/>
</dbReference>
<gene>
    <name evidence="2" type="ORF">JF888_00330</name>
</gene>
<reference evidence="2 3" key="1">
    <citation type="submission" date="2020-10" db="EMBL/GenBank/DDBJ databases">
        <title>Ca. Dormibacterota MAGs.</title>
        <authorList>
            <person name="Montgomery K."/>
        </authorList>
    </citation>
    <scope>NUCLEOTIDE SEQUENCE [LARGE SCALE GENOMIC DNA]</scope>
    <source>
        <strain evidence="2">SC8811_S16_3</strain>
    </source>
</reference>
<feature type="transmembrane region" description="Helical" evidence="1">
    <location>
        <begin position="12"/>
        <end position="35"/>
    </location>
</feature>
<proteinExistence type="predicted"/>
<evidence type="ECO:0000313" key="2">
    <source>
        <dbReference type="EMBL" id="MBJ7601640.1"/>
    </source>
</evidence>
<accession>A0A934N5Q9</accession>